<accession>A0ABQ9W6Q7</accession>
<dbReference type="EMBL" id="JASSZA010000002">
    <property type="protein sequence ID" value="KAK2117334.1"/>
    <property type="molecule type" value="Genomic_DNA"/>
</dbReference>
<evidence type="ECO:0000313" key="2">
    <source>
        <dbReference type="EMBL" id="KAK2117334.1"/>
    </source>
</evidence>
<reference evidence="2 3" key="1">
    <citation type="submission" date="2023-05" db="EMBL/GenBank/DDBJ databases">
        <title>B98-5 Cell Line De Novo Hybrid Assembly: An Optical Mapping Approach.</title>
        <authorList>
            <person name="Kananen K."/>
            <person name="Auerbach J.A."/>
            <person name="Kautto E."/>
            <person name="Blachly J.S."/>
        </authorList>
    </citation>
    <scope>NUCLEOTIDE SEQUENCE [LARGE SCALE GENOMIC DNA]</scope>
    <source>
        <strain evidence="2">B95-8</strain>
        <tissue evidence="2">Cell line</tissue>
    </source>
</reference>
<evidence type="ECO:0000256" key="1">
    <source>
        <dbReference type="SAM" id="MobiDB-lite"/>
    </source>
</evidence>
<proteinExistence type="predicted"/>
<name>A0ABQ9W6Q7_SAGOE</name>
<dbReference type="Proteomes" id="UP001266305">
    <property type="component" value="Unassembled WGS sequence"/>
</dbReference>
<comment type="caution">
    <text evidence="2">The sequence shown here is derived from an EMBL/GenBank/DDBJ whole genome shotgun (WGS) entry which is preliminary data.</text>
</comment>
<organism evidence="2 3">
    <name type="scientific">Saguinus oedipus</name>
    <name type="common">Cotton-top tamarin</name>
    <name type="synonym">Oedipomidas oedipus</name>
    <dbReference type="NCBI Taxonomy" id="9490"/>
    <lineage>
        <taxon>Eukaryota</taxon>
        <taxon>Metazoa</taxon>
        <taxon>Chordata</taxon>
        <taxon>Craniata</taxon>
        <taxon>Vertebrata</taxon>
        <taxon>Euteleostomi</taxon>
        <taxon>Mammalia</taxon>
        <taxon>Eutheria</taxon>
        <taxon>Euarchontoglires</taxon>
        <taxon>Primates</taxon>
        <taxon>Haplorrhini</taxon>
        <taxon>Platyrrhini</taxon>
        <taxon>Cebidae</taxon>
        <taxon>Callitrichinae</taxon>
        <taxon>Saguinus</taxon>
    </lineage>
</organism>
<sequence length="83" mass="8879">MEEGDRGAEDSVDAGECLGRCHQRAPATLGLDGPDGLRQSFALRVFPGMAKPPERGPDSRWGEGRLPYPGLGMSRLAEGRLEA</sequence>
<evidence type="ECO:0000313" key="3">
    <source>
        <dbReference type="Proteomes" id="UP001266305"/>
    </source>
</evidence>
<gene>
    <name evidence="2" type="ORF">P7K49_004220</name>
</gene>
<protein>
    <submittedName>
        <fullName evidence="2">Uncharacterized protein</fullName>
    </submittedName>
</protein>
<feature type="non-terminal residue" evidence="2">
    <location>
        <position position="83"/>
    </location>
</feature>
<feature type="region of interest" description="Disordered" evidence="1">
    <location>
        <begin position="48"/>
        <end position="69"/>
    </location>
</feature>
<keyword evidence="3" id="KW-1185">Reference proteome</keyword>
<feature type="compositionally biased region" description="Basic and acidic residues" evidence="1">
    <location>
        <begin position="52"/>
        <end position="63"/>
    </location>
</feature>